<name>A0ABN1QJA5_9PSEU</name>
<organism evidence="2 3">
    <name type="scientific">Pseudonocardia zijingensis</name>
    <dbReference type="NCBI Taxonomy" id="153376"/>
    <lineage>
        <taxon>Bacteria</taxon>
        <taxon>Bacillati</taxon>
        <taxon>Actinomycetota</taxon>
        <taxon>Actinomycetes</taxon>
        <taxon>Pseudonocardiales</taxon>
        <taxon>Pseudonocardiaceae</taxon>
        <taxon>Pseudonocardia</taxon>
    </lineage>
</organism>
<gene>
    <name evidence="2" type="ORF">GCM10009559_40150</name>
</gene>
<feature type="transmembrane region" description="Helical" evidence="1">
    <location>
        <begin position="18"/>
        <end position="38"/>
    </location>
</feature>
<dbReference type="Proteomes" id="UP001499967">
    <property type="component" value="Unassembled WGS sequence"/>
</dbReference>
<feature type="transmembrane region" description="Helical" evidence="1">
    <location>
        <begin position="64"/>
        <end position="87"/>
    </location>
</feature>
<protein>
    <submittedName>
        <fullName evidence="2">Uncharacterized protein</fullName>
    </submittedName>
</protein>
<reference evidence="2 3" key="1">
    <citation type="journal article" date="2019" name="Int. J. Syst. Evol. Microbiol.">
        <title>The Global Catalogue of Microorganisms (GCM) 10K type strain sequencing project: providing services to taxonomists for standard genome sequencing and annotation.</title>
        <authorList>
            <consortium name="The Broad Institute Genomics Platform"/>
            <consortium name="The Broad Institute Genome Sequencing Center for Infectious Disease"/>
            <person name="Wu L."/>
            <person name="Ma J."/>
        </authorList>
    </citation>
    <scope>NUCLEOTIDE SEQUENCE [LARGE SCALE GENOMIC DNA]</scope>
    <source>
        <strain evidence="2 3">JCM 11117</strain>
    </source>
</reference>
<evidence type="ECO:0000313" key="2">
    <source>
        <dbReference type="EMBL" id="GAA0943342.1"/>
    </source>
</evidence>
<keyword evidence="3" id="KW-1185">Reference proteome</keyword>
<dbReference type="RefSeq" id="WP_343943007.1">
    <property type="nucleotide sequence ID" value="NZ_BAAAHP010000111.1"/>
</dbReference>
<keyword evidence="1" id="KW-0812">Transmembrane</keyword>
<dbReference type="EMBL" id="BAAAHP010000111">
    <property type="protein sequence ID" value="GAA0943342.1"/>
    <property type="molecule type" value="Genomic_DNA"/>
</dbReference>
<keyword evidence="1" id="KW-1133">Transmembrane helix</keyword>
<sequence length="138" mass="14737">MDEETASSDPPRSWRRQAAFWAGAGVLVAGIGVLGYAVGVADDVYPTRPADPPYTTFVEQHGPWVARGFAAVCGVLAVVPVGWGRAVSTRNPRPRYRNAAPACGRCPLDVPREVPRHLPLGAHVQVKPVGRVGFEPTT</sequence>
<accession>A0ABN1QJA5</accession>
<evidence type="ECO:0000313" key="3">
    <source>
        <dbReference type="Proteomes" id="UP001499967"/>
    </source>
</evidence>
<comment type="caution">
    <text evidence="2">The sequence shown here is derived from an EMBL/GenBank/DDBJ whole genome shotgun (WGS) entry which is preliminary data.</text>
</comment>
<proteinExistence type="predicted"/>
<keyword evidence="1" id="KW-0472">Membrane</keyword>
<evidence type="ECO:0000256" key="1">
    <source>
        <dbReference type="SAM" id="Phobius"/>
    </source>
</evidence>